<dbReference type="GeneID" id="93113214"/>
<dbReference type="InterPro" id="IPR011009">
    <property type="entry name" value="Kinase-like_dom_sf"/>
</dbReference>
<accession>A0ABZ2E9T0</accession>
<dbReference type="InterPro" id="IPR029044">
    <property type="entry name" value="Nucleotide-diphossugar_trans"/>
</dbReference>
<reference evidence="1 2" key="1">
    <citation type="journal article" date="2017" name="Genome Biol. Evol.">
        <title>Comparative Genomic Analysis Identifies a Campylobacter Clade Deficient in Selenium Metabolism.</title>
        <authorList>
            <person name="Miller W.G."/>
            <person name="Yee E."/>
            <person name="Lopes B.S."/>
            <person name="Chapman M.H."/>
            <person name="Huynh S."/>
            <person name="Bono J.L."/>
            <person name="Parker C.T."/>
            <person name="Strachan N.J.C."/>
            <person name="Forbes K.J."/>
        </authorList>
    </citation>
    <scope>NUCLEOTIDE SEQUENCE [LARGE SCALE GENOMIC DNA]</scope>
    <source>
        <strain evidence="1 2">RM9261</strain>
    </source>
</reference>
<organism evidence="1 2">
    <name type="scientific">Campylobacter vicugnae</name>
    <dbReference type="NCBI Taxonomy" id="1660076"/>
    <lineage>
        <taxon>Bacteria</taxon>
        <taxon>Pseudomonadati</taxon>
        <taxon>Campylobacterota</taxon>
        <taxon>Epsilonproteobacteria</taxon>
        <taxon>Campylobacterales</taxon>
        <taxon>Campylobacteraceae</taxon>
        <taxon>Campylobacter</taxon>
    </lineage>
</organism>
<dbReference type="EMBL" id="CP144916">
    <property type="protein sequence ID" value="WWC42470.1"/>
    <property type="molecule type" value="Genomic_DNA"/>
</dbReference>
<dbReference type="Proteomes" id="UP001318120">
    <property type="component" value="Chromosome"/>
</dbReference>
<dbReference type="SUPFAM" id="SSF53448">
    <property type="entry name" value="Nucleotide-diphospho-sugar transferases"/>
    <property type="match status" value="1"/>
</dbReference>
<dbReference type="SUPFAM" id="SSF56112">
    <property type="entry name" value="Protein kinase-like (PK-like)"/>
    <property type="match status" value="1"/>
</dbReference>
<proteinExistence type="predicted"/>
<sequence length="509" mass="60273">MILITSAKYLPIEFQIELGKLPPAFVPIGNKRLYEYQVKLFNSLNEKIVLSLPQSFALEQADKDRLKQLSVDIIFVPDNISLGESIIYCLNMLMPLNENIRILHGDTYFNNLEFYENCLVVSQIENNYDWEFLSKDYYFNNNFIYNDNTVLSGYFEIVKPYDFIKSILKSNFSYTQGLKLYSKQYPFTIVENHNWIDLGSVTSYFHFKKNITTQRAFNDLKKENGYFIKSSDMQLKIQGEINWFKNFPSLLDLKLPRFIALDINSYKTEYLYLNTLSELFVFGKLSSFIWKKIFNTLNNFLTQLHFYQSDKESKFDFLTKTIYRLQDFICDKDFDMKTIWKFKDIEISLDQMLKDLNLAIKPNLAHSFIHGDFCFSNIMYDFKSEDIKTFDPRGIDFDGNITPFGDARYDYAKLFHSCIGLYDFIIAEYYELDIIDNRINFYIKAPSSISSIQDEFLNIFCKSNKKELYAITIHLFLSMLPLHSDNKNRQMALFANAFRLYRDFLNLRS</sequence>
<evidence type="ECO:0000313" key="2">
    <source>
        <dbReference type="Proteomes" id="UP001318120"/>
    </source>
</evidence>
<name>A0ABZ2E9T0_9BACT</name>
<protein>
    <submittedName>
        <fullName evidence="1">Capsular biosynthesis protein</fullName>
    </submittedName>
</protein>
<evidence type="ECO:0000313" key="1">
    <source>
        <dbReference type="EMBL" id="WWC42470.1"/>
    </source>
</evidence>
<gene>
    <name evidence="1" type="ORF">CVIC9261_03850</name>
</gene>
<keyword evidence="2" id="KW-1185">Reference proteome</keyword>
<dbReference type="RefSeq" id="WP_141105823.1">
    <property type="nucleotide sequence ID" value="NZ_CP144916.1"/>
</dbReference>